<evidence type="ECO:0000256" key="1">
    <source>
        <dbReference type="ARBA" id="ARBA00022448"/>
    </source>
</evidence>
<dbReference type="InterPro" id="IPR027417">
    <property type="entry name" value="P-loop_NTPase"/>
</dbReference>
<dbReference type="InterPro" id="IPR003593">
    <property type="entry name" value="AAA+_ATPase"/>
</dbReference>
<evidence type="ECO:0000259" key="10">
    <source>
        <dbReference type="PROSITE" id="PS50893"/>
    </source>
</evidence>
<evidence type="ECO:0000256" key="7">
    <source>
        <dbReference type="ARBA" id="ARBA00023065"/>
    </source>
</evidence>
<gene>
    <name evidence="11" type="primary">potA</name>
    <name evidence="11" type="ORF">FEAC_12750</name>
</gene>
<dbReference type="PROSITE" id="PS00211">
    <property type="entry name" value="ABC_TRANSPORTER_1"/>
    <property type="match status" value="1"/>
</dbReference>
<dbReference type="RefSeq" id="WP_052565797.1">
    <property type="nucleotide sequence ID" value="NZ_JQKF01000018.1"/>
</dbReference>
<evidence type="ECO:0000256" key="3">
    <source>
        <dbReference type="ARBA" id="ARBA00022496"/>
    </source>
</evidence>
<dbReference type="InterPro" id="IPR013611">
    <property type="entry name" value="Transp-assoc_OB_typ2"/>
</dbReference>
<keyword evidence="7" id="KW-0406">Ion transport</keyword>
<dbReference type="InterPro" id="IPR003439">
    <property type="entry name" value="ABC_transporter-like_ATP-bd"/>
</dbReference>
<protein>
    <recommendedName>
        <fullName evidence="9">ABC-type quaternary amine transporter</fullName>
        <ecNumber evidence="9">7.6.2.9</ecNumber>
    </recommendedName>
</protein>
<dbReference type="Proteomes" id="UP000032336">
    <property type="component" value="Unassembled WGS sequence"/>
</dbReference>
<keyword evidence="4" id="KW-0547">Nucleotide-binding</keyword>
<evidence type="ECO:0000256" key="8">
    <source>
        <dbReference type="ARBA" id="ARBA00023136"/>
    </source>
</evidence>
<dbReference type="Pfam" id="PF08402">
    <property type="entry name" value="TOBE_2"/>
    <property type="match status" value="1"/>
</dbReference>
<dbReference type="AlphaFoldDB" id="A0A0D8FUJ9"/>
<keyword evidence="2" id="KW-1003">Cell membrane</keyword>
<dbReference type="EC" id="7.6.2.9" evidence="9"/>
<dbReference type="GO" id="GO:0005524">
    <property type="term" value="F:ATP binding"/>
    <property type="evidence" value="ECO:0007669"/>
    <property type="project" value="UniProtKB-KW"/>
</dbReference>
<organism evidence="11 12">
    <name type="scientific">Ferrimicrobium acidiphilum DSM 19497</name>
    <dbReference type="NCBI Taxonomy" id="1121877"/>
    <lineage>
        <taxon>Bacteria</taxon>
        <taxon>Bacillati</taxon>
        <taxon>Actinomycetota</taxon>
        <taxon>Acidimicrobiia</taxon>
        <taxon>Acidimicrobiales</taxon>
        <taxon>Acidimicrobiaceae</taxon>
        <taxon>Ferrimicrobium</taxon>
    </lineage>
</organism>
<feature type="domain" description="ABC transporter" evidence="10">
    <location>
        <begin position="11"/>
        <end position="246"/>
    </location>
</feature>
<dbReference type="InterPro" id="IPR050093">
    <property type="entry name" value="ABC_SmlMolc_Importer"/>
</dbReference>
<comment type="caution">
    <text evidence="11">The sequence shown here is derived from an EMBL/GenBank/DDBJ whole genome shotgun (WGS) entry which is preliminary data.</text>
</comment>
<dbReference type="GO" id="GO:0043190">
    <property type="term" value="C:ATP-binding cassette (ABC) transporter complex"/>
    <property type="evidence" value="ECO:0007669"/>
    <property type="project" value="InterPro"/>
</dbReference>
<accession>A0A0D8FUJ9</accession>
<keyword evidence="8" id="KW-0472">Membrane</keyword>
<dbReference type="PROSITE" id="PS50893">
    <property type="entry name" value="ABC_TRANSPORTER_2"/>
    <property type="match status" value="1"/>
</dbReference>
<dbReference type="GO" id="GO:0015408">
    <property type="term" value="F:ABC-type ferric iron transporter activity"/>
    <property type="evidence" value="ECO:0007669"/>
    <property type="project" value="InterPro"/>
</dbReference>
<dbReference type="CDD" id="cd03259">
    <property type="entry name" value="ABC_Carb_Solutes_like"/>
    <property type="match status" value="1"/>
</dbReference>
<evidence type="ECO:0000256" key="6">
    <source>
        <dbReference type="ARBA" id="ARBA00023004"/>
    </source>
</evidence>
<evidence type="ECO:0000256" key="4">
    <source>
        <dbReference type="ARBA" id="ARBA00022741"/>
    </source>
</evidence>
<dbReference type="EMBL" id="JXUW01000009">
    <property type="protein sequence ID" value="KJE76950.1"/>
    <property type="molecule type" value="Genomic_DNA"/>
</dbReference>
<keyword evidence="11" id="KW-0378">Hydrolase</keyword>
<dbReference type="Pfam" id="PF00005">
    <property type="entry name" value="ABC_tran"/>
    <property type="match status" value="1"/>
</dbReference>
<dbReference type="STRING" id="1121877.FEAC_12750"/>
<dbReference type="PANTHER" id="PTHR42781">
    <property type="entry name" value="SPERMIDINE/PUTRESCINE IMPORT ATP-BINDING PROTEIN POTA"/>
    <property type="match status" value="1"/>
</dbReference>
<dbReference type="eggNOG" id="COG3842">
    <property type="taxonomic scope" value="Bacteria"/>
</dbReference>
<keyword evidence="6" id="KW-0408">Iron</keyword>
<keyword evidence="1" id="KW-0813">Transport</keyword>
<keyword evidence="5 11" id="KW-0067">ATP-binding</keyword>
<reference evidence="11 12" key="1">
    <citation type="submission" date="2015-01" db="EMBL/GenBank/DDBJ databases">
        <title>Draft genome of the acidophilic iron oxidizer Ferrimicrobium acidiphilum strain T23.</title>
        <authorList>
            <person name="Poehlein A."/>
            <person name="Eisen S."/>
            <person name="Schloemann M."/>
            <person name="Johnson B.D."/>
            <person name="Daniel R."/>
            <person name="Muehling M."/>
        </authorList>
    </citation>
    <scope>NUCLEOTIDE SEQUENCE [LARGE SCALE GENOMIC DNA]</scope>
    <source>
        <strain evidence="11 12">T23</strain>
    </source>
</reference>
<dbReference type="GO" id="GO:0016887">
    <property type="term" value="F:ATP hydrolysis activity"/>
    <property type="evidence" value="ECO:0007669"/>
    <property type="project" value="InterPro"/>
</dbReference>
<dbReference type="InterPro" id="IPR008995">
    <property type="entry name" value="Mo/tungstate-bd_C_term_dom"/>
</dbReference>
<dbReference type="SUPFAM" id="SSF50331">
    <property type="entry name" value="MOP-like"/>
    <property type="match status" value="1"/>
</dbReference>
<evidence type="ECO:0000313" key="11">
    <source>
        <dbReference type="EMBL" id="KJE76950.1"/>
    </source>
</evidence>
<proteinExistence type="predicted"/>
<keyword evidence="3" id="KW-0410">Iron transport</keyword>
<name>A0A0D8FUJ9_9ACTN</name>
<keyword evidence="12" id="KW-1185">Reference proteome</keyword>
<evidence type="ECO:0000313" key="12">
    <source>
        <dbReference type="Proteomes" id="UP000032336"/>
    </source>
</evidence>
<dbReference type="GO" id="GO:0015418">
    <property type="term" value="F:ABC-type quaternary ammonium compound transporting activity"/>
    <property type="evidence" value="ECO:0007669"/>
    <property type="project" value="UniProtKB-EC"/>
</dbReference>
<dbReference type="FunFam" id="3.40.50.300:FF:000425">
    <property type="entry name" value="Probable ABC transporter, ATP-binding subunit"/>
    <property type="match status" value="1"/>
</dbReference>
<dbReference type="InterPro" id="IPR017871">
    <property type="entry name" value="ABC_transporter-like_CS"/>
</dbReference>
<dbReference type="SMART" id="SM00382">
    <property type="entry name" value="AAA"/>
    <property type="match status" value="1"/>
</dbReference>
<dbReference type="PANTHER" id="PTHR42781:SF4">
    <property type="entry name" value="SPERMIDINE_PUTRESCINE IMPORT ATP-BINDING PROTEIN POTA"/>
    <property type="match status" value="1"/>
</dbReference>
<evidence type="ECO:0000256" key="5">
    <source>
        <dbReference type="ARBA" id="ARBA00022840"/>
    </source>
</evidence>
<dbReference type="InterPro" id="IPR015853">
    <property type="entry name" value="ABC_transpr_FbpC"/>
</dbReference>
<dbReference type="PATRIC" id="fig|1121877.4.peg.1400"/>
<evidence type="ECO:0000256" key="2">
    <source>
        <dbReference type="ARBA" id="ARBA00022475"/>
    </source>
</evidence>
<dbReference type="SUPFAM" id="SSF52540">
    <property type="entry name" value="P-loop containing nucleoside triphosphate hydrolases"/>
    <property type="match status" value="1"/>
</dbReference>
<evidence type="ECO:0000256" key="9">
    <source>
        <dbReference type="ARBA" id="ARBA00066388"/>
    </source>
</evidence>
<dbReference type="GeneID" id="78374107"/>
<sequence length="395" mass="42186">MGLAGGTAPSLRIDGVSKSYVSGKLALDQVRFQARSGEFVVLLGPSGSGKSTLIRLIAGIETLDSGEIAFDGKTVAGGGKHLPPEERDLAMVFQDYALWPHMKAVENVAFALRRLKMGASERRRKALEMLDRVGLATHAEQYPNDLSGGEQQRVALARALVAKPGLLLFDEPLSNLDADLRERLRVEIASLTRECGSTAVYITHDQSEAFALADKIGVLHAGKLVQYSTPEALYTAPETPFVARFTGLAGELPGCIESWIGDETVVVRVGDTRIKARAGNLDRNKPSANVHVLIRTAAATLTPATVDDHQRATNELSGTVCDVAFRGRGYDHVIEVANGHRLVGVFGPDRLDRGSEVKLSLDPVGCFAFGDVDAGVTTTPLVADRSLASLSMSTS</sequence>
<dbReference type="Gene3D" id="3.40.50.300">
    <property type="entry name" value="P-loop containing nucleotide triphosphate hydrolases"/>
    <property type="match status" value="1"/>
</dbReference>